<dbReference type="Gene3D" id="3.40.50.1220">
    <property type="entry name" value="TPP-binding domain"/>
    <property type="match status" value="2"/>
</dbReference>
<dbReference type="GO" id="GO:0016740">
    <property type="term" value="F:transferase activity"/>
    <property type="evidence" value="ECO:0007669"/>
    <property type="project" value="UniProtKB-KW"/>
</dbReference>
<dbReference type="InterPro" id="IPR029035">
    <property type="entry name" value="DHS-like_NAD/FAD-binding_dom"/>
</dbReference>
<feature type="binding site" evidence="4">
    <location>
        <position position="208"/>
    </location>
    <ligand>
        <name>Zn(2+)</name>
        <dbReference type="ChEBI" id="CHEBI:29105"/>
    </ligand>
</feature>
<dbReference type="PANTHER" id="PTHR47651">
    <property type="entry name" value="NAD-DEPENDENT HISTONE DEACETYLASE HST4"/>
    <property type="match status" value="1"/>
</dbReference>
<dbReference type="GO" id="GO:0046872">
    <property type="term" value="F:metal ion binding"/>
    <property type="evidence" value="ECO:0007669"/>
    <property type="project" value="UniProtKB-KW"/>
</dbReference>
<dbReference type="AlphaFoldDB" id="A0A2V1EB98"/>
<keyword evidence="3" id="KW-0520">NAD</keyword>
<feature type="region of interest" description="Disordered" evidence="5">
    <location>
        <begin position="291"/>
        <end position="335"/>
    </location>
</feature>
<feature type="domain" description="Deacetylase sirtuin-type" evidence="6">
    <location>
        <begin position="47"/>
        <end position="444"/>
    </location>
</feature>
<evidence type="ECO:0000256" key="3">
    <source>
        <dbReference type="ARBA" id="ARBA00023027"/>
    </source>
</evidence>
<gene>
    <name evidence="7" type="ORF">DM02DRAFT_491893</name>
</gene>
<feature type="non-terminal residue" evidence="7">
    <location>
        <position position="1"/>
    </location>
</feature>
<feature type="binding site" evidence="4">
    <location>
        <position position="280"/>
    </location>
    <ligand>
        <name>Zn(2+)</name>
        <dbReference type="ChEBI" id="CHEBI:29105"/>
    </ligand>
</feature>
<comment type="similarity">
    <text evidence="1">Belongs to the sirtuin family. Class I subfamily.</text>
</comment>
<dbReference type="PROSITE" id="PS50305">
    <property type="entry name" value="SIRTUIN"/>
    <property type="match status" value="1"/>
</dbReference>
<keyword evidence="4" id="KW-0862">Zinc</keyword>
<feature type="binding site" evidence="4">
    <location>
        <position position="283"/>
    </location>
    <ligand>
        <name>Zn(2+)</name>
        <dbReference type="ChEBI" id="CHEBI:29105"/>
    </ligand>
</feature>
<evidence type="ECO:0000313" key="8">
    <source>
        <dbReference type="Proteomes" id="UP000244855"/>
    </source>
</evidence>
<feature type="active site" description="Proton acceptor" evidence="4">
    <location>
        <position position="200"/>
    </location>
</feature>
<evidence type="ECO:0000256" key="4">
    <source>
        <dbReference type="PROSITE-ProRule" id="PRU00236"/>
    </source>
</evidence>
<sequence length="447" mass="47782">RPPLLRVPYTDPFPAPRIIPASASTPSGAVEALVRFLAPSLPNSRHPPPGIRHAHAASHRIDNGSGHEVGRSTLFLTGAGISVASGLADYRGTNGTYTLNRTYRPIYYHEFCANHEARKRYWARSFLGWTNLSNAKPNIAHYAVGRLGSGTSPSPSPSSPSTGEKPKQNKGLGIVQSIITQNVDSFHPIAHPTLPTTELHGYLRTLTCISCGTEYPRDAFQLDLRRLNPTWADFLDEMLDKGALASEDPKEREKLGLKTNPDGDVDVPGARYETFRYPACPTCLNSSASSLGDDDGDAGHVHTDADGAYIPSPSSPSPSTSFSSSSTTATTTTTTAKKGILKPSVIMFGESIPASRKLEAERAVDAAGRILVVGSSLATYSAWRLVKRARDRGLPVGILNIGGCRGEDVFFAGLGEEEGGEQGVRVSLGADVVLPRVVEELERLKGG</sequence>
<dbReference type="SUPFAM" id="SSF52467">
    <property type="entry name" value="DHS-like NAD/FAD-binding domain"/>
    <property type="match status" value="1"/>
</dbReference>
<evidence type="ECO:0000256" key="2">
    <source>
        <dbReference type="ARBA" id="ARBA00022679"/>
    </source>
</evidence>
<evidence type="ECO:0000259" key="6">
    <source>
        <dbReference type="PROSITE" id="PS50305"/>
    </source>
</evidence>
<feature type="binding site" evidence="4">
    <location>
        <position position="211"/>
    </location>
    <ligand>
        <name>Zn(2+)</name>
        <dbReference type="ChEBI" id="CHEBI:29105"/>
    </ligand>
</feature>
<evidence type="ECO:0000256" key="1">
    <source>
        <dbReference type="ARBA" id="ARBA00006924"/>
    </source>
</evidence>
<dbReference type="Pfam" id="PF02146">
    <property type="entry name" value="SIR2"/>
    <property type="match status" value="2"/>
</dbReference>
<reference evidence="7 8" key="1">
    <citation type="journal article" date="2018" name="Sci. Rep.">
        <title>Comparative genomics provides insights into the lifestyle and reveals functional heterogeneity of dark septate endophytic fungi.</title>
        <authorList>
            <person name="Knapp D.G."/>
            <person name="Nemeth J.B."/>
            <person name="Barry K."/>
            <person name="Hainaut M."/>
            <person name="Henrissat B."/>
            <person name="Johnson J."/>
            <person name="Kuo A."/>
            <person name="Lim J.H.P."/>
            <person name="Lipzen A."/>
            <person name="Nolan M."/>
            <person name="Ohm R.A."/>
            <person name="Tamas L."/>
            <person name="Grigoriev I.V."/>
            <person name="Spatafora J.W."/>
            <person name="Nagy L.G."/>
            <person name="Kovacs G.M."/>
        </authorList>
    </citation>
    <scope>NUCLEOTIDE SEQUENCE [LARGE SCALE GENOMIC DNA]</scope>
    <source>
        <strain evidence="7 8">DSE2036</strain>
    </source>
</reference>
<proteinExistence type="inferred from homology"/>
<dbReference type="STRING" id="97972.A0A2V1EB98"/>
<keyword evidence="4" id="KW-0479">Metal-binding</keyword>
<feature type="region of interest" description="Disordered" evidence="5">
    <location>
        <begin position="144"/>
        <end position="169"/>
    </location>
</feature>
<feature type="non-terminal residue" evidence="7">
    <location>
        <position position="447"/>
    </location>
</feature>
<dbReference type="GO" id="GO:0070403">
    <property type="term" value="F:NAD+ binding"/>
    <property type="evidence" value="ECO:0007669"/>
    <property type="project" value="InterPro"/>
</dbReference>
<keyword evidence="8" id="KW-1185">Reference proteome</keyword>
<keyword evidence="2" id="KW-0808">Transferase</keyword>
<evidence type="ECO:0000313" key="7">
    <source>
        <dbReference type="EMBL" id="PVI06640.1"/>
    </source>
</evidence>
<protein>
    <submittedName>
        <fullName evidence="7">DHS-like NAD/FAD-binding domain-containing protein</fullName>
    </submittedName>
</protein>
<feature type="compositionally biased region" description="Low complexity" evidence="5">
    <location>
        <begin position="317"/>
        <end position="335"/>
    </location>
</feature>
<dbReference type="PANTHER" id="PTHR47651:SF17">
    <property type="entry name" value="DEACETYLASE SIRTUIN-TYPE DOMAIN-CONTAINING PROTEIN"/>
    <property type="match status" value="1"/>
</dbReference>
<accession>A0A2V1EB98</accession>
<feature type="compositionally biased region" description="Low complexity" evidence="5">
    <location>
        <begin position="149"/>
        <end position="163"/>
    </location>
</feature>
<organism evidence="7 8">
    <name type="scientific">Periconia macrospinosa</name>
    <dbReference type="NCBI Taxonomy" id="97972"/>
    <lineage>
        <taxon>Eukaryota</taxon>
        <taxon>Fungi</taxon>
        <taxon>Dikarya</taxon>
        <taxon>Ascomycota</taxon>
        <taxon>Pezizomycotina</taxon>
        <taxon>Dothideomycetes</taxon>
        <taxon>Pleosporomycetidae</taxon>
        <taxon>Pleosporales</taxon>
        <taxon>Massarineae</taxon>
        <taxon>Periconiaceae</taxon>
        <taxon>Periconia</taxon>
    </lineage>
</organism>
<dbReference type="EMBL" id="KZ805308">
    <property type="protein sequence ID" value="PVI06640.1"/>
    <property type="molecule type" value="Genomic_DNA"/>
</dbReference>
<dbReference type="Proteomes" id="UP000244855">
    <property type="component" value="Unassembled WGS sequence"/>
</dbReference>
<dbReference type="InterPro" id="IPR003000">
    <property type="entry name" value="Sirtuin"/>
</dbReference>
<evidence type="ECO:0000256" key="5">
    <source>
        <dbReference type="SAM" id="MobiDB-lite"/>
    </source>
</evidence>
<name>A0A2V1EB98_9PLEO</name>
<dbReference type="InterPro" id="IPR026590">
    <property type="entry name" value="Ssirtuin_cat_dom"/>
</dbReference>
<dbReference type="OrthoDB" id="424302at2759"/>